<proteinExistence type="predicted"/>
<feature type="non-terminal residue" evidence="2">
    <location>
        <position position="123"/>
    </location>
</feature>
<dbReference type="AlphaFoldDB" id="A0A8J4CJE1"/>
<reference evidence="2" key="1">
    <citation type="journal article" date="2021" name="Proc. Natl. Acad. Sci. U.S.A.">
        <title>Three genomes in the algal genus Volvox reveal the fate of a haploid sex-determining region after a transition to homothallism.</title>
        <authorList>
            <person name="Yamamoto K."/>
            <person name="Hamaji T."/>
            <person name="Kawai-Toyooka H."/>
            <person name="Matsuzaki R."/>
            <person name="Takahashi F."/>
            <person name="Nishimura Y."/>
            <person name="Kawachi M."/>
            <person name="Noguchi H."/>
            <person name="Minakuchi Y."/>
            <person name="Umen J.G."/>
            <person name="Toyoda A."/>
            <person name="Nozaki H."/>
        </authorList>
    </citation>
    <scope>NUCLEOTIDE SEQUENCE</scope>
    <source>
        <strain evidence="2">NIES-3786</strain>
    </source>
</reference>
<evidence type="ECO:0000313" key="3">
    <source>
        <dbReference type="Proteomes" id="UP000747110"/>
    </source>
</evidence>
<keyword evidence="3" id="KW-1185">Reference proteome</keyword>
<sequence>RPLLAGLAAPVGQGSKVALDDGGDEHHHLHGDGQVLGADGSGANDGVGGGAAGSGDGEGDPEQEAPALEGPVTETITAGFIGIHQRRAAIEQQVCWLLSGDLVYPLQQALKAKYGNTDDSSYE</sequence>
<name>A0A8J4CJE1_9CHLO</name>
<accession>A0A8J4CJE1</accession>
<dbReference type="EMBL" id="BNCP01000027">
    <property type="protein sequence ID" value="GIL83625.1"/>
    <property type="molecule type" value="Genomic_DNA"/>
</dbReference>
<feature type="compositionally biased region" description="Gly residues" evidence="1">
    <location>
        <begin position="39"/>
        <end position="56"/>
    </location>
</feature>
<evidence type="ECO:0000313" key="2">
    <source>
        <dbReference type="EMBL" id="GIL83625.1"/>
    </source>
</evidence>
<gene>
    <name evidence="2" type="ORF">Vretifemale_12294</name>
</gene>
<comment type="caution">
    <text evidence="2">The sequence shown here is derived from an EMBL/GenBank/DDBJ whole genome shotgun (WGS) entry which is preliminary data.</text>
</comment>
<organism evidence="2 3">
    <name type="scientific">Volvox reticuliferus</name>
    <dbReference type="NCBI Taxonomy" id="1737510"/>
    <lineage>
        <taxon>Eukaryota</taxon>
        <taxon>Viridiplantae</taxon>
        <taxon>Chlorophyta</taxon>
        <taxon>core chlorophytes</taxon>
        <taxon>Chlorophyceae</taxon>
        <taxon>CS clade</taxon>
        <taxon>Chlamydomonadales</taxon>
        <taxon>Volvocaceae</taxon>
        <taxon>Volvox</taxon>
    </lineage>
</organism>
<protein>
    <submittedName>
        <fullName evidence="2">Uncharacterized protein</fullName>
    </submittedName>
</protein>
<evidence type="ECO:0000256" key="1">
    <source>
        <dbReference type="SAM" id="MobiDB-lite"/>
    </source>
</evidence>
<feature type="region of interest" description="Disordered" evidence="1">
    <location>
        <begin position="14"/>
        <end position="70"/>
    </location>
</feature>
<dbReference type="Proteomes" id="UP000747110">
    <property type="component" value="Unassembled WGS sequence"/>
</dbReference>